<feature type="domain" description="Tripartite ATP-independent periplasmic transporters DctQ component" evidence="10">
    <location>
        <begin position="20"/>
        <end position="149"/>
    </location>
</feature>
<comment type="function">
    <text evidence="9">Part of the tripartite ATP-independent periplasmic (TRAP) transport system.</text>
</comment>
<keyword evidence="7 9" id="KW-0472">Membrane</keyword>
<dbReference type="InterPro" id="IPR055348">
    <property type="entry name" value="DctQ"/>
</dbReference>
<keyword evidence="6 9" id="KW-1133">Transmembrane helix</keyword>
<evidence type="ECO:0000256" key="3">
    <source>
        <dbReference type="ARBA" id="ARBA00022475"/>
    </source>
</evidence>
<comment type="similarity">
    <text evidence="8 9">Belongs to the TRAP transporter small permease family.</text>
</comment>
<protein>
    <recommendedName>
        <fullName evidence="9">TRAP transporter small permease protein</fullName>
    </recommendedName>
</protein>
<accession>A0ABM8PIQ6</accession>
<reference evidence="11 12" key="1">
    <citation type="submission" date="2020-11" db="EMBL/GenBank/DDBJ databases">
        <authorList>
            <person name="Lassalle F."/>
        </authorList>
    </citation>
    <scope>NUCLEOTIDE SEQUENCE [LARGE SCALE GENOMIC DNA]</scope>
    <source>
        <strain evidence="11 12">JC140</strain>
    </source>
</reference>
<sequence>MLKRLAQLEFAIAALILGVIVVLVFLAAVMRFFGYPLIWSVDMAQLLFIWLCFFGAARAMREKGHLGIDLLIRRLKPRHRLWLEYGLSVVILVFLGFLAVEGYRLTVMNSQRQFGDSGLSYAWVTSAVPAGCLMIAVALLNNMVRTWRRRDDGETLVYSRTDTDFNTPTEL</sequence>
<keyword evidence="4 9" id="KW-0997">Cell inner membrane</keyword>
<dbReference type="Pfam" id="PF04290">
    <property type="entry name" value="DctQ"/>
    <property type="match status" value="1"/>
</dbReference>
<keyword evidence="3" id="KW-1003">Cell membrane</keyword>
<evidence type="ECO:0000256" key="5">
    <source>
        <dbReference type="ARBA" id="ARBA00022692"/>
    </source>
</evidence>
<evidence type="ECO:0000256" key="2">
    <source>
        <dbReference type="ARBA" id="ARBA00022448"/>
    </source>
</evidence>
<dbReference type="Proteomes" id="UP000606921">
    <property type="component" value="Unassembled WGS sequence"/>
</dbReference>
<proteinExistence type="inferred from homology"/>
<keyword evidence="12" id="KW-1185">Reference proteome</keyword>
<evidence type="ECO:0000313" key="12">
    <source>
        <dbReference type="Proteomes" id="UP000606921"/>
    </source>
</evidence>
<evidence type="ECO:0000256" key="4">
    <source>
        <dbReference type="ARBA" id="ARBA00022519"/>
    </source>
</evidence>
<name>A0ABM8PIQ6_9HYPH</name>
<comment type="subunit">
    <text evidence="9">The complex comprises the extracytoplasmic solute receptor protein and the two transmembrane proteins.</text>
</comment>
<comment type="subcellular location">
    <subcellularLocation>
        <location evidence="1 9">Cell inner membrane</location>
        <topology evidence="1 9">Multi-pass membrane protein</topology>
    </subcellularLocation>
</comment>
<evidence type="ECO:0000256" key="1">
    <source>
        <dbReference type="ARBA" id="ARBA00004429"/>
    </source>
</evidence>
<dbReference type="PANTHER" id="PTHR35011">
    <property type="entry name" value="2,3-DIKETO-L-GULONATE TRAP TRANSPORTER SMALL PERMEASE PROTEIN YIAM"/>
    <property type="match status" value="1"/>
</dbReference>
<feature type="transmembrane region" description="Helical" evidence="9">
    <location>
        <begin position="39"/>
        <end position="60"/>
    </location>
</feature>
<feature type="transmembrane region" description="Helical" evidence="9">
    <location>
        <begin position="81"/>
        <end position="100"/>
    </location>
</feature>
<gene>
    <name evidence="11" type="ORF">REJC140_03035</name>
</gene>
<feature type="transmembrane region" description="Helical" evidence="9">
    <location>
        <begin position="120"/>
        <end position="140"/>
    </location>
</feature>
<evidence type="ECO:0000313" key="11">
    <source>
        <dbReference type="EMBL" id="CAD7032301.1"/>
    </source>
</evidence>
<dbReference type="RefSeq" id="WP_142523267.1">
    <property type="nucleotide sequence ID" value="NZ_CABFWF030000010.1"/>
</dbReference>
<evidence type="ECO:0000256" key="8">
    <source>
        <dbReference type="ARBA" id="ARBA00038436"/>
    </source>
</evidence>
<comment type="caution">
    <text evidence="11">The sequence shown here is derived from an EMBL/GenBank/DDBJ whole genome shotgun (WGS) entry which is preliminary data.</text>
</comment>
<dbReference type="InterPro" id="IPR007387">
    <property type="entry name" value="TRAP_DctQ"/>
</dbReference>
<evidence type="ECO:0000256" key="9">
    <source>
        <dbReference type="RuleBase" id="RU369079"/>
    </source>
</evidence>
<dbReference type="PANTHER" id="PTHR35011:SF2">
    <property type="entry name" value="2,3-DIKETO-L-GULONATE TRAP TRANSPORTER SMALL PERMEASE PROTEIN YIAM"/>
    <property type="match status" value="1"/>
</dbReference>
<evidence type="ECO:0000259" key="10">
    <source>
        <dbReference type="Pfam" id="PF04290"/>
    </source>
</evidence>
<organism evidence="11 12">
    <name type="scientific">Pseudorhizobium endolithicum</name>
    <dbReference type="NCBI Taxonomy" id="1191678"/>
    <lineage>
        <taxon>Bacteria</taxon>
        <taxon>Pseudomonadati</taxon>
        <taxon>Pseudomonadota</taxon>
        <taxon>Alphaproteobacteria</taxon>
        <taxon>Hyphomicrobiales</taxon>
        <taxon>Rhizobiaceae</taxon>
        <taxon>Rhizobium/Agrobacterium group</taxon>
        <taxon>Pseudorhizobium</taxon>
    </lineage>
</organism>
<evidence type="ECO:0000256" key="6">
    <source>
        <dbReference type="ARBA" id="ARBA00022989"/>
    </source>
</evidence>
<keyword evidence="5 9" id="KW-0812">Transmembrane</keyword>
<keyword evidence="2 9" id="KW-0813">Transport</keyword>
<evidence type="ECO:0000256" key="7">
    <source>
        <dbReference type="ARBA" id="ARBA00023136"/>
    </source>
</evidence>
<feature type="transmembrane region" description="Helical" evidence="9">
    <location>
        <begin position="12"/>
        <end position="33"/>
    </location>
</feature>
<dbReference type="EMBL" id="CABFWF030000010">
    <property type="protein sequence ID" value="CAD7032301.1"/>
    <property type="molecule type" value="Genomic_DNA"/>
</dbReference>